<name>A0A2M4CBV6_9DIPT</name>
<dbReference type="AlphaFoldDB" id="A0A2M4CBV6"/>
<proteinExistence type="predicted"/>
<protein>
    <submittedName>
        <fullName evidence="1">Putative secreted protein</fullName>
    </submittedName>
</protein>
<organism evidence="1">
    <name type="scientific">Anopheles marajoara</name>
    <dbReference type="NCBI Taxonomy" id="58244"/>
    <lineage>
        <taxon>Eukaryota</taxon>
        <taxon>Metazoa</taxon>
        <taxon>Ecdysozoa</taxon>
        <taxon>Arthropoda</taxon>
        <taxon>Hexapoda</taxon>
        <taxon>Insecta</taxon>
        <taxon>Pterygota</taxon>
        <taxon>Neoptera</taxon>
        <taxon>Endopterygota</taxon>
        <taxon>Diptera</taxon>
        <taxon>Nematocera</taxon>
        <taxon>Culicoidea</taxon>
        <taxon>Culicidae</taxon>
        <taxon>Anophelinae</taxon>
        <taxon>Anopheles</taxon>
    </lineage>
</organism>
<reference evidence="1" key="1">
    <citation type="submission" date="2018-01" db="EMBL/GenBank/DDBJ databases">
        <title>An insight into the sialome of Amazonian anophelines.</title>
        <authorList>
            <person name="Ribeiro J.M."/>
            <person name="Scarpassa V."/>
            <person name="Calvo E."/>
        </authorList>
    </citation>
    <scope>NUCLEOTIDE SEQUENCE</scope>
    <source>
        <tissue evidence="1">Salivary glands</tissue>
    </source>
</reference>
<dbReference type="EMBL" id="GGFJ01013666">
    <property type="protein sequence ID" value="MBW62807.1"/>
    <property type="molecule type" value="Transcribed_RNA"/>
</dbReference>
<sequence length="79" mass="9166">MRLTRLPMLSLIYVIKLCICSVTKTLLHTAWSNFLQPTIFFSRQNINSLHTARPMAGLINNRYSWDASNGRKVMHVMDQ</sequence>
<evidence type="ECO:0000313" key="1">
    <source>
        <dbReference type="EMBL" id="MBW62807.1"/>
    </source>
</evidence>
<accession>A0A2M4CBV6</accession>